<name>A0A1Y0B2C9_9LAMI</name>
<evidence type="ECO:0000313" key="1">
    <source>
        <dbReference type="EMBL" id="ART31547.1"/>
    </source>
</evidence>
<gene>
    <name evidence="1" type="ORF">AEK19_MT1348</name>
</gene>
<geneLocation type="mitochondrion" evidence="1"/>
<protein>
    <submittedName>
        <fullName evidence="1">Uncharacterized protein</fullName>
    </submittedName>
</protein>
<keyword evidence="1" id="KW-0496">Mitochondrion</keyword>
<reference evidence="1" key="1">
    <citation type="submission" date="2017-03" db="EMBL/GenBank/DDBJ databases">
        <title>The mitochondrial genome of the carnivorous plant Utricularia reniformis (Lentibulariaceae): structure, comparative analysis and evolutionary landmarks.</title>
        <authorList>
            <person name="Silva S.R."/>
            <person name="Alvarenga D.O."/>
            <person name="Michael T.P."/>
            <person name="Miranda V.F.O."/>
            <person name="Varani A.M."/>
        </authorList>
    </citation>
    <scope>NUCLEOTIDE SEQUENCE</scope>
</reference>
<proteinExistence type="predicted"/>
<dbReference type="AlphaFoldDB" id="A0A1Y0B2C9"/>
<organism evidence="1">
    <name type="scientific">Utricularia reniformis</name>
    <dbReference type="NCBI Taxonomy" id="192314"/>
    <lineage>
        <taxon>Eukaryota</taxon>
        <taxon>Viridiplantae</taxon>
        <taxon>Streptophyta</taxon>
        <taxon>Embryophyta</taxon>
        <taxon>Tracheophyta</taxon>
        <taxon>Spermatophyta</taxon>
        <taxon>Magnoliopsida</taxon>
        <taxon>eudicotyledons</taxon>
        <taxon>Gunneridae</taxon>
        <taxon>Pentapetalae</taxon>
        <taxon>asterids</taxon>
        <taxon>lamiids</taxon>
        <taxon>Lamiales</taxon>
        <taxon>Lentibulariaceae</taxon>
        <taxon>Utricularia</taxon>
    </lineage>
</organism>
<accession>A0A1Y0B2C9</accession>
<dbReference type="EMBL" id="KY774314">
    <property type="protein sequence ID" value="ART31547.1"/>
    <property type="molecule type" value="Genomic_DNA"/>
</dbReference>
<sequence length="87" mass="9497">MTRKQVVAEMIGQDLSSGYLSSVDVNLSLSTAPPLHLFGYDKAKNPSLKAVHTNCSRLEAWIMALNSSNIGLPAFPSSLTRVDRHLQ</sequence>